<evidence type="ECO:0000259" key="13">
    <source>
        <dbReference type="PROSITE" id="PS51903"/>
    </source>
</evidence>
<keyword evidence="12" id="KW-0346">Stress response</keyword>
<dbReference type="SMART" id="SM00382">
    <property type="entry name" value="AAA"/>
    <property type="match status" value="2"/>
</dbReference>
<evidence type="ECO:0000256" key="1">
    <source>
        <dbReference type="ARBA" id="ARBA00008675"/>
    </source>
</evidence>
<dbReference type="InterPro" id="IPR003593">
    <property type="entry name" value="AAA+_ATPase"/>
</dbReference>
<dbReference type="GO" id="GO:0005737">
    <property type="term" value="C:cytoplasm"/>
    <property type="evidence" value="ECO:0007669"/>
    <property type="project" value="UniProtKB-SubCell"/>
</dbReference>
<accession>A0A286EBP9</accession>
<dbReference type="InterPro" id="IPR003959">
    <property type="entry name" value="ATPase_AAA_core"/>
</dbReference>
<evidence type="ECO:0000256" key="3">
    <source>
        <dbReference type="ARBA" id="ARBA00022737"/>
    </source>
</evidence>
<dbReference type="CDD" id="cd19499">
    <property type="entry name" value="RecA-like_ClpB_Hsp104-like"/>
    <property type="match status" value="1"/>
</dbReference>
<keyword evidence="4 11" id="KW-0547">Nucleotide-binding</keyword>
<dbReference type="PANTHER" id="PTHR11638">
    <property type="entry name" value="ATP-DEPENDENT CLP PROTEASE"/>
    <property type="match status" value="1"/>
</dbReference>
<organism evidence="14 15">
    <name type="scientific">Alysiella filiformis DSM 16848</name>
    <dbReference type="NCBI Taxonomy" id="1120981"/>
    <lineage>
        <taxon>Bacteria</taxon>
        <taxon>Pseudomonadati</taxon>
        <taxon>Pseudomonadota</taxon>
        <taxon>Betaproteobacteria</taxon>
        <taxon>Neisseriales</taxon>
        <taxon>Neisseriaceae</taxon>
        <taxon>Alysiella</taxon>
    </lineage>
</organism>
<dbReference type="NCBIfam" id="TIGR03346">
    <property type="entry name" value="chaperone_ClpB"/>
    <property type="match status" value="1"/>
</dbReference>
<dbReference type="GO" id="GO:0016887">
    <property type="term" value="F:ATP hydrolysis activity"/>
    <property type="evidence" value="ECO:0007669"/>
    <property type="project" value="InterPro"/>
</dbReference>
<dbReference type="PANTHER" id="PTHR11638:SF18">
    <property type="entry name" value="HEAT SHOCK PROTEIN 104"/>
    <property type="match status" value="1"/>
</dbReference>
<comment type="subunit">
    <text evidence="12">Homohexamer; The oligomerization is ATP-dependent.</text>
</comment>
<keyword evidence="5 11" id="KW-0067">ATP-binding</keyword>
<name>A0A286EBP9_9NEIS</name>
<dbReference type="PROSITE" id="PS51903">
    <property type="entry name" value="CLP_R"/>
    <property type="match status" value="1"/>
</dbReference>
<keyword evidence="14" id="KW-0378">Hydrolase</keyword>
<dbReference type="SUPFAM" id="SSF52540">
    <property type="entry name" value="P-loop containing nucleoside triphosphate hydrolases"/>
    <property type="match status" value="2"/>
</dbReference>
<dbReference type="GO" id="GO:0005524">
    <property type="term" value="F:ATP binding"/>
    <property type="evidence" value="ECO:0007669"/>
    <property type="project" value="UniProtKB-UniRule"/>
</dbReference>
<evidence type="ECO:0000256" key="6">
    <source>
        <dbReference type="ARBA" id="ARBA00023054"/>
    </source>
</evidence>
<dbReference type="InterPro" id="IPR019489">
    <property type="entry name" value="Clp_ATPase_C"/>
</dbReference>
<dbReference type="Gene3D" id="1.10.8.60">
    <property type="match status" value="1"/>
</dbReference>
<dbReference type="Pfam" id="PF10431">
    <property type="entry name" value="ClpB_D2-small"/>
    <property type="match status" value="1"/>
</dbReference>
<evidence type="ECO:0000256" key="7">
    <source>
        <dbReference type="ARBA" id="ARBA00023186"/>
    </source>
</evidence>
<evidence type="ECO:0000313" key="14">
    <source>
        <dbReference type="EMBL" id="SOD68347.1"/>
    </source>
</evidence>
<evidence type="ECO:0000256" key="8">
    <source>
        <dbReference type="ARBA" id="ARBA00025613"/>
    </source>
</evidence>
<reference evidence="14 15" key="1">
    <citation type="submission" date="2017-09" db="EMBL/GenBank/DDBJ databases">
        <authorList>
            <person name="Ehlers B."/>
            <person name="Leendertz F.H."/>
        </authorList>
    </citation>
    <scope>NUCLEOTIDE SEQUENCE [LARGE SCALE GENOMIC DNA]</scope>
    <source>
        <strain evidence="14 15">DSM 16848</strain>
    </source>
</reference>
<dbReference type="AlphaFoldDB" id="A0A286EBP9"/>
<dbReference type="Pfam" id="PF17871">
    <property type="entry name" value="AAA_lid_9"/>
    <property type="match status" value="1"/>
</dbReference>
<comment type="subcellular location">
    <subcellularLocation>
        <location evidence="12">Cytoplasm</location>
    </subcellularLocation>
</comment>
<comment type="function">
    <text evidence="8">Part of a stress-induced multi-chaperone system, it is involved in the recovery of the cell from heat-induced damage, in cooperation with DnaK, DnaJ and GrpE. Acts before DnaK, in the processing of protein aggregates. Protein binding stimulates the ATPase activity; ATP hydrolysis unfolds the denatured protein aggregates, which probably helps expose new hydrophobic binding sites on the surface of ClpB-bound aggregates, contributing to the solubilization and refolding of denatured protein aggregates by DnaK.</text>
</comment>
<dbReference type="InterPro" id="IPR027417">
    <property type="entry name" value="P-loop_NTPase"/>
</dbReference>
<protein>
    <recommendedName>
        <fullName evidence="2 12">Chaperone protein ClpB</fullName>
    </recommendedName>
</protein>
<dbReference type="GO" id="GO:0006508">
    <property type="term" value="P:proteolysis"/>
    <property type="evidence" value="ECO:0007669"/>
    <property type="project" value="UniProtKB-KW"/>
</dbReference>
<evidence type="ECO:0000313" key="15">
    <source>
        <dbReference type="Proteomes" id="UP000219669"/>
    </source>
</evidence>
<keyword evidence="12" id="KW-0963">Cytoplasm</keyword>
<keyword evidence="14" id="KW-0645">Protease</keyword>
<dbReference type="FunFam" id="3.40.50.300:FF:000120">
    <property type="entry name" value="ATP-dependent chaperone ClpB"/>
    <property type="match status" value="1"/>
</dbReference>
<dbReference type="EMBL" id="OCNF01000008">
    <property type="protein sequence ID" value="SOD68347.1"/>
    <property type="molecule type" value="Genomic_DNA"/>
</dbReference>
<dbReference type="RefSeq" id="WP_097114269.1">
    <property type="nucleotide sequence ID" value="NZ_CP083931.1"/>
</dbReference>
<keyword evidence="15" id="KW-1185">Reference proteome</keyword>
<evidence type="ECO:0000256" key="11">
    <source>
        <dbReference type="RuleBase" id="RU004432"/>
    </source>
</evidence>
<dbReference type="Proteomes" id="UP000219669">
    <property type="component" value="Unassembled WGS sequence"/>
</dbReference>
<dbReference type="GO" id="GO:0008233">
    <property type="term" value="F:peptidase activity"/>
    <property type="evidence" value="ECO:0007669"/>
    <property type="project" value="UniProtKB-KW"/>
</dbReference>
<proteinExistence type="inferred from homology"/>
<dbReference type="SMART" id="SM01086">
    <property type="entry name" value="ClpB_D2-small"/>
    <property type="match status" value="1"/>
</dbReference>
<dbReference type="Pfam" id="PF07724">
    <property type="entry name" value="AAA_2"/>
    <property type="match status" value="1"/>
</dbReference>
<keyword evidence="7 11" id="KW-0143">Chaperone</keyword>
<dbReference type="InterPro" id="IPR004176">
    <property type="entry name" value="Clp_R_N"/>
</dbReference>
<evidence type="ECO:0000256" key="2">
    <source>
        <dbReference type="ARBA" id="ARBA00017574"/>
    </source>
</evidence>
<dbReference type="CDD" id="cd00009">
    <property type="entry name" value="AAA"/>
    <property type="match status" value="1"/>
</dbReference>
<dbReference type="GO" id="GO:0034605">
    <property type="term" value="P:cellular response to heat"/>
    <property type="evidence" value="ECO:0007669"/>
    <property type="project" value="TreeGrafter"/>
</dbReference>
<evidence type="ECO:0000256" key="10">
    <source>
        <dbReference type="PROSITE-ProRule" id="PRU01251"/>
    </source>
</evidence>
<dbReference type="PROSITE" id="PS00870">
    <property type="entry name" value="CLPAB_1"/>
    <property type="match status" value="1"/>
</dbReference>
<dbReference type="Gene3D" id="1.10.1780.10">
    <property type="entry name" value="Clp, N-terminal domain"/>
    <property type="match status" value="1"/>
</dbReference>
<evidence type="ECO:0000256" key="4">
    <source>
        <dbReference type="ARBA" id="ARBA00022741"/>
    </source>
</evidence>
<dbReference type="FunFam" id="3.40.50.300:FF:000025">
    <property type="entry name" value="ATP-dependent Clp protease subunit"/>
    <property type="match status" value="1"/>
</dbReference>
<dbReference type="SUPFAM" id="SSF81923">
    <property type="entry name" value="Double Clp-N motif"/>
    <property type="match status" value="1"/>
</dbReference>
<comment type="subunit">
    <text evidence="9">Homohexamer. The oligomerization is ATP-dependent.</text>
</comment>
<dbReference type="Pfam" id="PF00004">
    <property type="entry name" value="AAA"/>
    <property type="match status" value="1"/>
</dbReference>
<evidence type="ECO:0000256" key="12">
    <source>
        <dbReference type="RuleBase" id="RU362034"/>
    </source>
</evidence>
<dbReference type="Pfam" id="PF02861">
    <property type="entry name" value="Clp_N"/>
    <property type="match status" value="1"/>
</dbReference>
<evidence type="ECO:0000256" key="5">
    <source>
        <dbReference type="ARBA" id="ARBA00022840"/>
    </source>
</evidence>
<keyword evidence="3 10" id="KW-0677">Repeat</keyword>
<dbReference type="InterPro" id="IPR017730">
    <property type="entry name" value="Chaperonin_ClpB"/>
</dbReference>
<gene>
    <name evidence="12" type="primary">clpB</name>
    <name evidence="14" type="ORF">SAMN02746062_01220</name>
</gene>
<dbReference type="PRINTS" id="PR00300">
    <property type="entry name" value="CLPPROTEASEA"/>
</dbReference>
<dbReference type="FunFam" id="3.40.50.300:FF:000010">
    <property type="entry name" value="Chaperone clpB 1, putative"/>
    <property type="match status" value="1"/>
</dbReference>
<dbReference type="PROSITE" id="PS00871">
    <property type="entry name" value="CLPAB_2"/>
    <property type="match status" value="1"/>
</dbReference>
<sequence length="858" mass="94845">MRYDKLTTKLQQALADAQSLALAKDHAYIESVHVLHTLLNDTTSGMGALLVKANGNVAQIKRDVQAAIDALPQVSGQGGEINMSRELQNVFNLMDKAATRLGDTFIATELFPLALILEKGNTGSLLQNAGVSEQSLQQAIQAIRNGQNVHEQNAEDQREALKKYTLDLTERAREGKLDPVIGRDDEIRRAIQVLQRRTKNNPVLIGEPGVGKTAIVEGLAQRIVNGEVPESLRGKRLLVLDLAALIAGAKYRGEFEERLKAVLNDLAQDDGNSLIFIDEIHTLVGAGKTDGAMDAGNMLKPALARGELHCIGATTLDEYRQYIEKDAALERRFQKVLVNEPSVEDTIAILRGLQERYEIHHGVDITDPAIVAAAELSNRYISDRFLPDKAIDLIDEAASRIKMEIDSKPEAMDKLDRRIIQLQMEKMHVAKETDEASKKRLALIDEEIGSLQKEYADLDEIWKAEKAASTSSADIKKQIDEIKLKIEQAKRAGNYEQASKLQYGDLPQLETQLQSAERSGSLKAENKLFRTEVGAEEIAEIVSRMTGIPVAKMMEGEREKLLRMEEVLHKRVVGQDEAVRAVADAIRRSRSGLADPNKPYGSFLFLGPTGVGKTELCKTLASFLFDSEEHLIRIDMSEYMEKHSIARLIGAPPGYVGYEEGGYLTEQVRRKPYSVILLDEVEKAHPDVFNILLQVLDDGRLTDGQGRTVDFKNTVIVMTSNIGSQHIQELGDTADYGAVKAAVMGDVKAYFRPELINRIDEVVVFHGLSQANIRSIAEIQLGSLKRRLAAQNLHFEISNAALDLLAEAGFDPVYGARPLKRAIQAEIENPLAKALLNGQYAPESTIRVDSNGEYVIFA</sequence>
<dbReference type="InterPro" id="IPR018368">
    <property type="entry name" value="ClpA/B_CS1"/>
</dbReference>
<dbReference type="InterPro" id="IPR001270">
    <property type="entry name" value="ClpA/B"/>
</dbReference>
<keyword evidence="6" id="KW-0175">Coiled coil</keyword>
<dbReference type="GO" id="GO:0042026">
    <property type="term" value="P:protein refolding"/>
    <property type="evidence" value="ECO:0007669"/>
    <property type="project" value="UniProtKB-UniRule"/>
</dbReference>
<feature type="domain" description="Clp R" evidence="13">
    <location>
        <begin position="3"/>
        <end position="146"/>
    </location>
</feature>
<dbReference type="InterPro" id="IPR041546">
    <property type="entry name" value="ClpA/ClpB_AAA_lid"/>
</dbReference>
<dbReference type="Gene3D" id="3.40.50.300">
    <property type="entry name" value="P-loop containing nucleotide triphosphate hydrolases"/>
    <property type="match status" value="3"/>
</dbReference>
<dbReference type="InterPro" id="IPR036628">
    <property type="entry name" value="Clp_N_dom_sf"/>
</dbReference>
<dbReference type="InterPro" id="IPR050130">
    <property type="entry name" value="ClpA_ClpB"/>
</dbReference>
<evidence type="ECO:0000256" key="9">
    <source>
        <dbReference type="ARBA" id="ARBA00026057"/>
    </source>
</evidence>
<dbReference type="FunFam" id="1.10.8.60:FF:000017">
    <property type="entry name" value="ATP-dependent chaperone ClpB"/>
    <property type="match status" value="1"/>
</dbReference>
<dbReference type="OrthoDB" id="9803641at2"/>
<dbReference type="InterPro" id="IPR028299">
    <property type="entry name" value="ClpA/B_CS2"/>
</dbReference>
<comment type="similarity">
    <text evidence="1 11">Belongs to the ClpA/ClpB family.</text>
</comment>